<dbReference type="PANTHER" id="PTHR35400">
    <property type="entry name" value="SLR1083 PROTEIN"/>
    <property type="match status" value="1"/>
</dbReference>
<organism evidence="2 3">
    <name type="scientific">Catenuloplanes indicus</name>
    <dbReference type="NCBI Taxonomy" id="137267"/>
    <lineage>
        <taxon>Bacteria</taxon>
        <taxon>Bacillati</taxon>
        <taxon>Actinomycetota</taxon>
        <taxon>Actinomycetes</taxon>
        <taxon>Micromonosporales</taxon>
        <taxon>Micromonosporaceae</taxon>
        <taxon>Catenuloplanes</taxon>
    </lineage>
</organism>
<dbReference type="EMBL" id="JAUSUZ010000001">
    <property type="protein sequence ID" value="MDQ0369098.1"/>
    <property type="molecule type" value="Genomic_DNA"/>
</dbReference>
<name>A0AAE3W3G6_9ACTN</name>
<dbReference type="AlphaFoldDB" id="A0AAE3W3G6"/>
<evidence type="ECO:0000313" key="2">
    <source>
        <dbReference type="EMBL" id="MDQ0369098.1"/>
    </source>
</evidence>
<dbReference type="InterPro" id="IPR012296">
    <property type="entry name" value="Nuclease_put_TT1808"/>
</dbReference>
<sequence length="205" mass="22505">MGAIPIEEFEPIAETPAGPSFQWLGIRDEPWTPQLAFELLPETNGPRVEVFRGSVVVSPHAGVDHQSIEFNLASLLKPPARRAGCFLYHEINVVSGDDLFIPDLVILRESGAGRTSVAIETVMLLGEIVSAGNRRKDVIDRPKEYAAAGVPFFLRVDFRNRVPAITLFALEDGEYQPLVAAAAGTMFVMKEPFAVEFDPAELLDE</sequence>
<accession>A0AAE3W3G6</accession>
<keyword evidence="2" id="KW-0378">Hydrolase</keyword>
<dbReference type="CDD" id="cd06260">
    <property type="entry name" value="DUF820-like"/>
    <property type="match status" value="1"/>
</dbReference>
<proteinExistence type="predicted"/>
<keyword evidence="2" id="KW-0255">Endonuclease</keyword>
<evidence type="ECO:0000259" key="1">
    <source>
        <dbReference type="Pfam" id="PF05685"/>
    </source>
</evidence>
<dbReference type="RefSeq" id="WP_307244080.1">
    <property type="nucleotide sequence ID" value="NZ_JAUSUZ010000001.1"/>
</dbReference>
<keyword evidence="2" id="KW-0540">Nuclease</keyword>
<dbReference type="SUPFAM" id="SSF52980">
    <property type="entry name" value="Restriction endonuclease-like"/>
    <property type="match status" value="1"/>
</dbReference>
<reference evidence="2 3" key="1">
    <citation type="submission" date="2023-07" db="EMBL/GenBank/DDBJ databases">
        <title>Sequencing the genomes of 1000 actinobacteria strains.</title>
        <authorList>
            <person name="Klenk H.-P."/>
        </authorList>
    </citation>
    <scope>NUCLEOTIDE SEQUENCE [LARGE SCALE GENOMIC DNA]</scope>
    <source>
        <strain evidence="2 3">DSM 44709</strain>
    </source>
</reference>
<dbReference type="Pfam" id="PF05685">
    <property type="entry name" value="Uma2"/>
    <property type="match status" value="1"/>
</dbReference>
<dbReference type="InterPro" id="IPR011335">
    <property type="entry name" value="Restrct_endonuc-II-like"/>
</dbReference>
<gene>
    <name evidence="2" type="ORF">J2S42_005767</name>
</gene>
<dbReference type="PANTHER" id="PTHR35400:SF3">
    <property type="entry name" value="SLL1072 PROTEIN"/>
    <property type="match status" value="1"/>
</dbReference>
<dbReference type="GO" id="GO:0004519">
    <property type="term" value="F:endonuclease activity"/>
    <property type="evidence" value="ECO:0007669"/>
    <property type="project" value="UniProtKB-KW"/>
</dbReference>
<dbReference type="Proteomes" id="UP001240236">
    <property type="component" value="Unassembled WGS sequence"/>
</dbReference>
<protein>
    <submittedName>
        <fullName evidence="2">Uma2 family endonuclease</fullName>
    </submittedName>
</protein>
<evidence type="ECO:0000313" key="3">
    <source>
        <dbReference type="Proteomes" id="UP001240236"/>
    </source>
</evidence>
<dbReference type="Gene3D" id="3.90.1570.10">
    <property type="entry name" value="tt1808, chain A"/>
    <property type="match status" value="1"/>
</dbReference>
<keyword evidence="3" id="KW-1185">Reference proteome</keyword>
<comment type="caution">
    <text evidence="2">The sequence shown here is derived from an EMBL/GenBank/DDBJ whole genome shotgun (WGS) entry which is preliminary data.</text>
</comment>
<dbReference type="InterPro" id="IPR008538">
    <property type="entry name" value="Uma2"/>
</dbReference>
<feature type="domain" description="Putative restriction endonuclease" evidence="1">
    <location>
        <begin position="37"/>
        <end position="193"/>
    </location>
</feature>